<dbReference type="EMBL" id="VIIS01000599">
    <property type="protein sequence ID" value="KAF0307148.1"/>
    <property type="molecule type" value="Genomic_DNA"/>
</dbReference>
<evidence type="ECO:0000313" key="3">
    <source>
        <dbReference type="Proteomes" id="UP000440578"/>
    </source>
</evidence>
<gene>
    <name evidence="2" type="ORF">FJT64_021453</name>
</gene>
<feature type="chain" id="PRO_5025692839" description="Apple domain-containing protein" evidence="1">
    <location>
        <begin position="27"/>
        <end position="505"/>
    </location>
</feature>
<accession>A0A6A4WXJ3</accession>
<name>A0A6A4WXJ3_AMPAM</name>
<evidence type="ECO:0000256" key="1">
    <source>
        <dbReference type="SAM" id="SignalP"/>
    </source>
</evidence>
<dbReference type="AlphaFoldDB" id="A0A6A4WXJ3"/>
<keyword evidence="3" id="KW-1185">Reference proteome</keyword>
<proteinExistence type="predicted"/>
<keyword evidence="1" id="KW-0732">Signal</keyword>
<dbReference type="Proteomes" id="UP000440578">
    <property type="component" value="Unassembled WGS sequence"/>
</dbReference>
<comment type="caution">
    <text evidence="2">The sequence shown here is derived from an EMBL/GenBank/DDBJ whole genome shotgun (WGS) entry which is preliminary data.</text>
</comment>
<sequence>MALAVIEPLLVAVFLFVASQGGGAEAKYASNLHRTGRRLTTDSSPPLEQHQVTSVNHCLHLCQGATNCVAINFGTISATANCQLLGQRACDGLPLVADAAVDYYDVYDGPQNLTAEAKTPFWNDPGCEQGGYCAAECAAEAVGQFCTVDAHCTAKLKPPSGHQCVEGTCQPSADFWELRTGLALPRWQLWRIDWHVWTWKKLKPGTCTLDFTIKLGVGARVLISPTWIDEHVATRLVFSFTTTHMTLYYHDATGAAHTLVDNASFLNLVSTDTFNRLKISWCGGTLAVGPEDNPTMITGQATVTQPIDFVMVHSTNNVPSWMYVDSGVADRWLFEDSGVAEDAVLEVGPSTYAFRNITPSNDVTVKYDCMAETDCLVMLQGSTAAGPRYVGVCVGCYGNQESCLAYFGDVTGNVLRFVTGPVLSTTQYNTFTVRFNNGHVTIHRNSNAIPIYEVDAPHPVQNIDAVGIGGCCGRKYIRAARYDPTWRTDTWLTEGRGFSASGALP</sequence>
<evidence type="ECO:0008006" key="4">
    <source>
        <dbReference type="Google" id="ProtNLM"/>
    </source>
</evidence>
<protein>
    <recommendedName>
        <fullName evidence="4">Apple domain-containing protein</fullName>
    </recommendedName>
</protein>
<reference evidence="2 3" key="1">
    <citation type="submission" date="2019-07" db="EMBL/GenBank/DDBJ databases">
        <title>Draft genome assembly of a fouling barnacle, Amphibalanus amphitrite (Darwin, 1854): The first reference genome for Thecostraca.</title>
        <authorList>
            <person name="Kim W."/>
        </authorList>
    </citation>
    <scope>NUCLEOTIDE SEQUENCE [LARGE SCALE GENOMIC DNA]</scope>
    <source>
        <strain evidence="2">SNU_AA5</strain>
        <tissue evidence="2">Soma without cirri and trophi</tissue>
    </source>
</reference>
<organism evidence="2 3">
    <name type="scientific">Amphibalanus amphitrite</name>
    <name type="common">Striped barnacle</name>
    <name type="synonym">Balanus amphitrite</name>
    <dbReference type="NCBI Taxonomy" id="1232801"/>
    <lineage>
        <taxon>Eukaryota</taxon>
        <taxon>Metazoa</taxon>
        <taxon>Ecdysozoa</taxon>
        <taxon>Arthropoda</taxon>
        <taxon>Crustacea</taxon>
        <taxon>Multicrustacea</taxon>
        <taxon>Cirripedia</taxon>
        <taxon>Thoracica</taxon>
        <taxon>Thoracicalcarea</taxon>
        <taxon>Balanomorpha</taxon>
        <taxon>Balanoidea</taxon>
        <taxon>Balanidae</taxon>
        <taxon>Amphibalaninae</taxon>
        <taxon>Amphibalanus</taxon>
    </lineage>
</organism>
<feature type="signal peptide" evidence="1">
    <location>
        <begin position="1"/>
        <end position="26"/>
    </location>
</feature>
<evidence type="ECO:0000313" key="2">
    <source>
        <dbReference type="EMBL" id="KAF0307148.1"/>
    </source>
</evidence>